<protein>
    <recommendedName>
        <fullName evidence="2">WW domain-containing protein</fullName>
    </recommendedName>
</protein>
<dbReference type="SMART" id="SM00456">
    <property type="entry name" value="WW"/>
    <property type="match status" value="1"/>
</dbReference>
<evidence type="ECO:0000313" key="3">
    <source>
        <dbReference type="EMBL" id="KAJ9696695.1"/>
    </source>
</evidence>
<feature type="compositionally biased region" description="Polar residues" evidence="1">
    <location>
        <begin position="172"/>
        <end position="196"/>
    </location>
</feature>
<evidence type="ECO:0000256" key="1">
    <source>
        <dbReference type="SAM" id="MobiDB-lite"/>
    </source>
</evidence>
<feature type="region of interest" description="Disordered" evidence="1">
    <location>
        <begin position="79"/>
        <end position="197"/>
    </location>
</feature>
<comment type="caution">
    <text evidence="3">The sequence shown here is derived from an EMBL/GenBank/DDBJ whole genome shotgun (WGS) entry which is preliminary data.</text>
</comment>
<organism evidence="3 4">
    <name type="scientific">Vitis rotundifolia</name>
    <name type="common">Muscadine grape</name>
    <dbReference type="NCBI Taxonomy" id="103349"/>
    <lineage>
        <taxon>Eukaryota</taxon>
        <taxon>Viridiplantae</taxon>
        <taxon>Streptophyta</taxon>
        <taxon>Embryophyta</taxon>
        <taxon>Tracheophyta</taxon>
        <taxon>Spermatophyta</taxon>
        <taxon>Magnoliopsida</taxon>
        <taxon>eudicotyledons</taxon>
        <taxon>Gunneridae</taxon>
        <taxon>Pentapetalae</taxon>
        <taxon>rosids</taxon>
        <taxon>Vitales</taxon>
        <taxon>Vitaceae</taxon>
        <taxon>Viteae</taxon>
        <taxon>Vitis</taxon>
    </lineage>
</organism>
<reference evidence="3 4" key="1">
    <citation type="journal article" date="2023" name="BMC Biotechnol.">
        <title>Vitis rotundifolia cv Carlos genome sequencing.</title>
        <authorList>
            <person name="Huff M."/>
            <person name="Hulse-Kemp A."/>
            <person name="Scheffler B."/>
            <person name="Youngblood R."/>
            <person name="Simpson S."/>
            <person name="Babiker E."/>
            <person name="Staton M."/>
        </authorList>
    </citation>
    <scope>NUCLEOTIDE SEQUENCE [LARGE SCALE GENOMIC DNA]</scope>
    <source>
        <tissue evidence="3">Leaf</tissue>
    </source>
</reference>
<dbReference type="InterPro" id="IPR036020">
    <property type="entry name" value="WW_dom_sf"/>
</dbReference>
<gene>
    <name evidence="3" type="ORF">PVL29_008756</name>
</gene>
<sequence length="356" mass="38512">MAVAAINALNGNYMMRGCDQPLIVRFADPKKPRIGESRGHVAFGGPKFGPRSQEPLGWPAPNVGDPMWRPFLPNPLYPGSPNSTASSCQVMQSNSSASVQPIPAHSQPQVVSQTANQQPNVPSAVQQPLHTWQQSPSQELQQAHTLQKGSQSLKEAVSEMQKQLHLAPPPTQNLEQQQNSHVTTQQTGSNPQTVASIGTLPPAVLPSIVSSSPAVCASSETADLLECDWSEHICPDGFKYYYNCETCESRWEKPEEYILFLQQLPNHQQLQNPSGQQCQSPCHSQVLSTQQNFQTRIVPLQTELSHQKLQSPSSSSPAGSLSCASMSSNKSSHCPTVCPTGSCSSEGIRSCIPANV</sequence>
<dbReference type="InterPro" id="IPR001202">
    <property type="entry name" value="WW_dom"/>
</dbReference>
<dbReference type="PROSITE" id="PS50020">
    <property type="entry name" value="WW_DOMAIN_2"/>
    <property type="match status" value="1"/>
</dbReference>
<proteinExistence type="predicted"/>
<feature type="domain" description="WW" evidence="2">
    <location>
        <begin position="223"/>
        <end position="256"/>
    </location>
</feature>
<dbReference type="Pfam" id="PF00397">
    <property type="entry name" value="WW"/>
    <property type="match status" value="1"/>
</dbReference>
<feature type="region of interest" description="Disordered" evidence="1">
    <location>
        <begin position="35"/>
        <end position="54"/>
    </location>
</feature>
<dbReference type="PROSITE" id="PS01159">
    <property type="entry name" value="WW_DOMAIN_1"/>
    <property type="match status" value="1"/>
</dbReference>
<keyword evidence="4" id="KW-1185">Reference proteome</keyword>
<feature type="compositionally biased region" description="Polar residues" evidence="1">
    <location>
        <begin position="106"/>
        <end position="153"/>
    </location>
</feature>
<dbReference type="SUPFAM" id="SSF51045">
    <property type="entry name" value="WW domain"/>
    <property type="match status" value="1"/>
</dbReference>
<feature type="compositionally biased region" description="Polar residues" evidence="1">
    <location>
        <begin position="80"/>
        <end position="99"/>
    </location>
</feature>
<dbReference type="EMBL" id="JARBHA010000007">
    <property type="protein sequence ID" value="KAJ9696695.1"/>
    <property type="molecule type" value="Genomic_DNA"/>
</dbReference>
<dbReference type="Gene3D" id="2.20.70.10">
    <property type="match status" value="1"/>
</dbReference>
<accession>A0AA38ZXG5</accession>
<dbReference type="AlphaFoldDB" id="A0AA38ZXG5"/>
<evidence type="ECO:0000313" key="4">
    <source>
        <dbReference type="Proteomes" id="UP001168098"/>
    </source>
</evidence>
<name>A0AA38ZXG5_VITRO</name>
<dbReference type="Proteomes" id="UP001168098">
    <property type="component" value="Unassembled WGS sequence"/>
</dbReference>
<dbReference type="CDD" id="cd00201">
    <property type="entry name" value="WW"/>
    <property type="match status" value="1"/>
</dbReference>
<evidence type="ECO:0000259" key="2">
    <source>
        <dbReference type="PROSITE" id="PS50020"/>
    </source>
</evidence>